<name>A0A0E9LRV8_9BACT</name>
<dbReference type="OrthoDB" id="9760804at2"/>
<accession>A0A0E9LRV8</accession>
<dbReference type="GO" id="GO:0030170">
    <property type="term" value="F:pyridoxal phosphate binding"/>
    <property type="evidence" value="ECO:0007669"/>
    <property type="project" value="InterPro"/>
</dbReference>
<keyword evidence="3" id="KW-0021">Allosteric enzyme</keyword>
<sequence>MVDSYLKPDYVFETSWEVCNKMGGIHTVLSSRAHTLVQQFQDQLIFIGPDVWRGPHRNPEFIPDDTLFADWQAVMQYEGVRVKVGRWNVHGHPVVILVDFSPFVARKNEILSYLWETFKVDSISGHWDYVESALFGYAAGVVIESFYKFHLTGPDKVIAHFNEWMTGSGALYLKDKLPQVGTIFTTHATTIGRSLAGNGFPVYDEMAGYDTHLKAQELGVMAKHSMEKMTAANVDCFATVSDITANECAQFLNRPVDVVTPNGFENDFVPKGEQYVEKRNAAREKLRHVASCVMGYQVSDQALLVASSGRYEFRNKGADVILDALKSLNEDPKLDREVLFFVLIPANTYGPRKDLMDRLQGAAFDEALPNPFLTHGLNDLGYDPIINKIQEIHLNNEASEKVKLIFVPSYLNGDDGVFNIPYYDLLIGMDLTVFPSYYEPWGYTPQESIAFGIPTVSTTLAGFGIWASQFSKSVFDGVAVVTRNDSNREEAVRSIVTIIKEFAASDASVIEEARKKCFKLAADLEWENLIKHYYKAYDIALKEVNNRRDQFSNVQQQEVRAPLKPDLVSVPSWKKLIIKSKMPDRISALNVLARNLWWTWNYQVVELFELIDEEIWEDVRKNPVQLLEKVSYDKLTQLAEDTSFTSKLDEVYEMFQKYMAQPMGQGPDIAYFSMEYGLSDVLKIYSGGLGVLAGDYLKEASDKGVNITAVGLLYRYGYFKQVLTVNGEQTASYEMQEFSNLPLEEVRDADGQLIKVKIDLPGREMYAAVWKAQVGRISLYLMDTDIAENTHQDREITYKLYGGDWENRLKQEILLGIGGVRLLKALNAQPDLYHCNEGHAALINVERLVHLVEKKFSFAEALELVKVSSLFTTHTPVPAGHDKFEEDMFRIYMRHIPEKLNISWEDLMDFGQEGMEENEKFSMSVLAAKTSQEINGVSWLHGEVTKKMFRHMWKGYFPEELHIKYVTNGVHYGTWTAKEFRKLYESEFGEGFLEDVSDKSRWEKIYNVSDERIWETRVALRRKLIDYIRWRMGVGMVERHEDPSHIVDVLDTIREDALTIGFARRFATYKRAHLLFTDLDRLARIVNDPKRPVQFIFAGKAHPADAAGQGLIKHIVEISKRPEFTGKIIFLENYDMELAKRLVSGVDVWLNTPTRPLEASGTSGEKAEMNGVLNFSVLDGWWFEGYKEEAGWALTDKKDFENQDFQNDLDAKTIYSIFENEIIPRFFEKNDKGFPEGWIQYVKNSIAKIAPEFTTRRMINDYEDRFYHPMFERVKLLNANDYRMAREIAGWKRRVYAGWQYVSVLSCTMPDIAQKELGIGEKYEVEVVLDLKRLVGVDIGLEMVIAEASEDQFPAILHIEPFTEVKKEGSVVHYKLDYKLNLPGVYKFGIRMFPYNEALPHKQDFSLVRWI</sequence>
<reference evidence="7 8" key="1">
    <citation type="journal article" date="2015" name="Microbes Environ.">
        <title>Distribution and evolution of nitrogen fixation genes in the phylum bacteroidetes.</title>
        <authorList>
            <person name="Inoue J."/>
            <person name="Oshima K."/>
            <person name="Suda W."/>
            <person name="Sakamoto M."/>
            <person name="Iino T."/>
            <person name="Noda S."/>
            <person name="Hongoh Y."/>
            <person name="Hattori M."/>
            <person name="Ohkuma M."/>
        </authorList>
    </citation>
    <scope>NUCLEOTIDE SEQUENCE [LARGE SCALE GENOMIC DNA]</scope>
    <source>
        <strain evidence="7">JCM 15548</strain>
    </source>
</reference>
<comment type="caution">
    <text evidence="7">The sequence shown here is derived from an EMBL/GenBank/DDBJ whole genome shotgun (WGS) entry which is preliminary data.</text>
</comment>
<feature type="domain" description="DUF3417" evidence="6">
    <location>
        <begin position="582"/>
        <end position="682"/>
    </location>
</feature>
<evidence type="ECO:0000313" key="8">
    <source>
        <dbReference type="Proteomes" id="UP000032900"/>
    </source>
</evidence>
<dbReference type="Pfam" id="PF00343">
    <property type="entry name" value="Phosphorylase"/>
    <property type="match status" value="1"/>
</dbReference>
<dbReference type="Proteomes" id="UP000032900">
    <property type="component" value="Unassembled WGS sequence"/>
</dbReference>
<proteinExistence type="inferred from homology"/>
<dbReference type="InterPro" id="IPR011834">
    <property type="entry name" value="Agluc_phsphrylas"/>
</dbReference>
<dbReference type="GO" id="GO:0004373">
    <property type="term" value="F:alpha-1,4-glucan glucosyltransferase (UDP-glucose donor) activity"/>
    <property type="evidence" value="ECO:0007669"/>
    <property type="project" value="InterPro"/>
</dbReference>
<evidence type="ECO:0000256" key="4">
    <source>
        <dbReference type="ARBA" id="ARBA00022676"/>
    </source>
</evidence>
<keyword evidence="8" id="KW-1185">Reference proteome</keyword>
<evidence type="ECO:0000313" key="7">
    <source>
        <dbReference type="EMBL" id="GAO28023.1"/>
    </source>
</evidence>
<dbReference type="GO" id="GO:0005978">
    <property type="term" value="P:glycogen biosynthetic process"/>
    <property type="evidence" value="ECO:0007669"/>
    <property type="project" value="InterPro"/>
</dbReference>
<dbReference type="RefSeq" id="WP_062121940.1">
    <property type="nucleotide sequence ID" value="NZ_BAZW01000001.1"/>
</dbReference>
<dbReference type="InterPro" id="IPR000811">
    <property type="entry name" value="Glyco_trans_35"/>
</dbReference>
<dbReference type="SUPFAM" id="SSF53756">
    <property type="entry name" value="UDP-Glycosyltransferase/glycogen phosphorylase"/>
    <property type="match status" value="2"/>
</dbReference>
<organism evidence="7 8">
    <name type="scientific">Geofilum rubicundum JCM 15548</name>
    <dbReference type="NCBI Taxonomy" id="1236989"/>
    <lineage>
        <taxon>Bacteria</taxon>
        <taxon>Pseudomonadati</taxon>
        <taxon>Bacteroidota</taxon>
        <taxon>Bacteroidia</taxon>
        <taxon>Marinilabiliales</taxon>
        <taxon>Marinilabiliaceae</taxon>
        <taxon>Geofilum</taxon>
    </lineage>
</organism>
<dbReference type="GO" id="GO:0008184">
    <property type="term" value="F:glycogen phosphorylase activity"/>
    <property type="evidence" value="ECO:0007669"/>
    <property type="project" value="InterPro"/>
</dbReference>
<dbReference type="InterPro" id="IPR024517">
    <property type="entry name" value="Glycogen_phosphorylase_DUF3417"/>
</dbReference>
<dbReference type="Pfam" id="PF11897">
    <property type="entry name" value="DUF3417"/>
    <property type="match status" value="1"/>
</dbReference>
<evidence type="ECO:0000256" key="1">
    <source>
        <dbReference type="ARBA" id="ARBA00001275"/>
    </source>
</evidence>
<dbReference type="PANTHER" id="PTHR42655">
    <property type="entry name" value="GLYCOGEN PHOSPHORYLASE"/>
    <property type="match status" value="1"/>
</dbReference>
<comment type="similarity">
    <text evidence="2">Belongs to the glycogen phosphorylase family.</text>
</comment>
<protein>
    <submittedName>
        <fullName evidence="7">Glycogen phosphorylase</fullName>
    </submittedName>
</protein>
<dbReference type="NCBIfam" id="TIGR02094">
    <property type="entry name" value="more_P_ylases"/>
    <property type="match status" value="1"/>
</dbReference>
<dbReference type="PANTHER" id="PTHR42655:SF1">
    <property type="entry name" value="GLYCOGEN PHOSPHORYLASE"/>
    <property type="match status" value="1"/>
</dbReference>
<evidence type="ECO:0000256" key="2">
    <source>
        <dbReference type="ARBA" id="ARBA00006047"/>
    </source>
</evidence>
<comment type="catalytic activity">
    <reaction evidence="1">
        <text>[(1-&gt;4)-alpha-D-glucosyl](n) + phosphate = [(1-&gt;4)-alpha-D-glucosyl](n-1) + alpha-D-glucose 1-phosphate</text>
        <dbReference type="Rhea" id="RHEA:41732"/>
        <dbReference type="Rhea" id="RHEA-COMP:9584"/>
        <dbReference type="Rhea" id="RHEA-COMP:9586"/>
        <dbReference type="ChEBI" id="CHEBI:15444"/>
        <dbReference type="ChEBI" id="CHEBI:43474"/>
        <dbReference type="ChEBI" id="CHEBI:58601"/>
        <dbReference type="EC" id="2.4.1.1"/>
    </reaction>
</comment>
<evidence type="ECO:0000256" key="5">
    <source>
        <dbReference type="ARBA" id="ARBA00022679"/>
    </source>
</evidence>
<dbReference type="Gene3D" id="3.40.50.2000">
    <property type="entry name" value="Glycogen Phosphorylase B"/>
    <property type="match status" value="4"/>
</dbReference>
<gene>
    <name evidence="7" type="ORF">JCM15548_79</name>
</gene>
<keyword evidence="4" id="KW-0328">Glycosyltransferase</keyword>
<dbReference type="STRING" id="1236989.JCM15548_79"/>
<dbReference type="InterPro" id="IPR052182">
    <property type="entry name" value="Glycogen/Maltodextrin_Phosph"/>
</dbReference>
<dbReference type="EMBL" id="BAZW01000001">
    <property type="protein sequence ID" value="GAO28023.1"/>
    <property type="molecule type" value="Genomic_DNA"/>
</dbReference>
<keyword evidence="5" id="KW-0808">Transferase</keyword>
<dbReference type="Pfam" id="PF05693">
    <property type="entry name" value="Glycogen_syn"/>
    <property type="match status" value="2"/>
</dbReference>
<dbReference type="InterPro" id="IPR008631">
    <property type="entry name" value="Glycogen_synth"/>
</dbReference>
<evidence type="ECO:0000259" key="6">
    <source>
        <dbReference type="Pfam" id="PF11897"/>
    </source>
</evidence>
<evidence type="ECO:0000256" key="3">
    <source>
        <dbReference type="ARBA" id="ARBA00022533"/>
    </source>
</evidence>